<evidence type="ECO:0000256" key="1">
    <source>
        <dbReference type="SAM" id="MobiDB-lite"/>
    </source>
</evidence>
<gene>
    <name evidence="2" type="ORF">SAMN05421737_103164</name>
</gene>
<dbReference type="STRING" id="1464122.SAMN05421737_103164"/>
<evidence type="ECO:0000313" key="2">
    <source>
        <dbReference type="EMBL" id="SDB91751.1"/>
    </source>
</evidence>
<dbReference type="InterPro" id="IPR025555">
    <property type="entry name" value="YppG"/>
</dbReference>
<accession>A0A1G6HC28</accession>
<dbReference type="RefSeq" id="WP_090775013.1">
    <property type="nucleotide sequence ID" value="NZ_FMYM01000003.1"/>
</dbReference>
<organism evidence="2 3">
    <name type="scientific">Shouchella lonarensis</name>
    <dbReference type="NCBI Taxonomy" id="1464122"/>
    <lineage>
        <taxon>Bacteria</taxon>
        <taxon>Bacillati</taxon>
        <taxon>Bacillota</taxon>
        <taxon>Bacilli</taxon>
        <taxon>Bacillales</taxon>
        <taxon>Bacillaceae</taxon>
        <taxon>Shouchella</taxon>
    </lineage>
</organism>
<feature type="compositionally biased region" description="Low complexity" evidence="1">
    <location>
        <begin position="40"/>
        <end position="61"/>
    </location>
</feature>
<feature type="region of interest" description="Disordered" evidence="1">
    <location>
        <begin position="1"/>
        <end position="75"/>
    </location>
</feature>
<protein>
    <submittedName>
        <fullName evidence="2">YppG-like protein</fullName>
    </submittedName>
</protein>
<proteinExistence type="predicted"/>
<keyword evidence="3" id="KW-1185">Reference proteome</keyword>
<dbReference type="Pfam" id="PF14179">
    <property type="entry name" value="YppG"/>
    <property type="match status" value="1"/>
</dbReference>
<sequence length="124" mass="14340">MFAKQRGPLSRRPMGHMHGYSHPYHPGHPHGHPYAPPHPQQQWHPQPAPRQQAFRPGPQRRPLQDNFQQQQKPKMQAKEFFTAPFTDHEGKFDIGRTANTVDQLVKTFQQVSPYVAKVGGFFIK</sequence>
<dbReference type="AlphaFoldDB" id="A0A1G6HC28"/>
<dbReference type="OrthoDB" id="2456726at2"/>
<dbReference type="EMBL" id="FMYM01000003">
    <property type="protein sequence ID" value="SDB91751.1"/>
    <property type="molecule type" value="Genomic_DNA"/>
</dbReference>
<name>A0A1G6HC28_9BACI</name>
<reference evidence="3" key="1">
    <citation type="submission" date="2016-09" db="EMBL/GenBank/DDBJ databases">
        <authorList>
            <person name="Varghese N."/>
            <person name="Submissions S."/>
        </authorList>
    </citation>
    <scope>NUCLEOTIDE SEQUENCE [LARGE SCALE GENOMIC DNA]</scope>
    <source>
        <strain evidence="3">25nlg</strain>
    </source>
</reference>
<dbReference type="Proteomes" id="UP000242662">
    <property type="component" value="Unassembled WGS sequence"/>
</dbReference>
<evidence type="ECO:0000313" key="3">
    <source>
        <dbReference type="Proteomes" id="UP000242662"/>
    </source>
</evidence>